<keyword evidence="5 6" id="KW-0479">Metal-binding</keyword>
<dbReference type="EC" id="2.1.2.11" evidence="6"/>
<comment type="similarity">
    <text evidence="1 6">Belongs to the PanB family.</text>
</comment>
<evidence type="ECO:0000256" key="3">
    <source>
        <dbReference type="ARBA" id="ARBA00022655"/>
    </source>
</evidence>
<evidence type="ECO:0000256" key="5">
    <source>
        <dbReference type="ARBA" id="ARBA00022723"/>
    </source>
</evidence>
<sequence length="264" mass="28419">MSKITTASLLKMKQDGHKITAITAYDATFAKLFDDEGAQVLLIGDSLGMVLQGGSDTLGVTMDDMVYHTRCVARGADKALVVADLPFMSYATAEQTYGNAARLMAAGARMVKMEGGDWLCESIRHLTRNGVPVCGHLGLTPQSVHVFGGFKVQGRDEFHAQEIYRQALCLQEAGIQLLVLECVPVALAERITKALRIPVIGIGAGPATDGQILVMHDAFGITSGYVPKFTKNFLAETGDMHAAVRLYIQQVSEGTFPGPEHCFN</sequence>
<protein>
    <recommendedName>
        <fullName evidence="6">3-methyl-2-oxobutanoate hydroxymethyltransferase</fullName>
        <ecNumber evidence="6">2.1.2.11</ecNumber>
    </recommendedName>
    <alternativeName>
        <fullName evidence="6">Ketopantoate hydroxymethyltransferase</fullName>
        <shortName evidence="6">KPHMT</shortName>
    </alternativeName>
</protein>
<dbReference type="EMBL" id="JBGXBU010000012">
    <property type="protein sequence ID" value="MFM4894963.1"/>
    <property type="molecule type" value="Genomic_DNA"/>
</dbReference>
<feature type="binding site" evidence="6">
    <location>
        <position position="84"/>
    </location>
    <ligand>
        <name>Mg(2+)</name>
        <dbReference type="ChEBI" id="CHEBI:18420"/>
    </ligand>
</feature>
<dbReference type="GeneID" id="97222193"/>
<dbReference type="NCBIfam" id="NF001452">
    <property type="entry name" value="PRK00311.1"/>
    <property type="match status" value="1"/>
</dbReference>
<feature type="binding site" evidence="6">
    <location>
        <position position="84"/>
    </location>
    <ligand>
        <name>3-methyl-2-oxobutanoate</name>
        <dbReference type="ChEBI" id="CHEBI:11851"/>
    </ligand>
</feature>
<evidence type="ECO:0000256" key="6">
    <source>
        <dbReference type="HAMAP-Rule" id="MF_00156"/>
    </source>
</evidence>
<evidence type="ECO:0000313" key="8">
    <source>
        <dbReference type="Proteomes" id="UP001630969"/>
    </source>
</evidence>
<dbReference type="RefSeq" id="WP_111873269.1">
    <property type="nucleotide sequence ID" value="NZ_JBGWZZ010000015.1"/>
</dbReference>
<dbReference type="SUPFAM" id="SSF51621">
    <property type="entry name" value="Phosphoenolpyruvate/pyruvate domain"/>
    <property type="match status" value="1"/>
</dbReference>
<comment type="function">
    <text evidence="6">Catalyzes the reversible reaction in which hydroxymethyl group from 5,10-methylenetetrahydrofolate is transferred onto alpha-ketoisovalerate to form ketopantoate.</text>
</comment>
<gene>
    <name evidence="6 7" type="primary">panB</name>
    <name evidence="7" type="ORF">ACEUDJ_19145</name>
</gene>
<comment type="catalytic activity">
    <reaction evidence="6">
        <text>(6R)-5,10-methylene-5,6,7,8-tetrahydrofolate + 3-methyl-2-oxobutanoate + H2O = 2-dehydropantoate + (6S)-5,6,7,8-tetrahydrofolate</text>
        <dbReference type="Rhea" id="RHEA:11824"/>
        <dbReference type="ChEBI" id="CHEBI:11561"/>
        <dbReference type="ChEBI" id="CHEBI:11851"/>
        <dbReference type="ChEBI" id="CHEBI:15377"/>
        <dbReference type="ChEBI" id="CHEBI:15636"/>
        <dbReference type="ChEBI" id="CHEBI:57453"/>
        <dbReference type="EC" id="2.1.2.11"/>
    </reaction>
</comment>
<dbReference type="HAMAP" id="MF_00156">
    <property type="entry name" value="PanB"/>
    <property type="match status" value="1"/>
</dbReference>
<comment type="pathway">
    <text evidence="6">Cofactor biosynthesis; (R)-pantothenate biosynthesis; (R)-pantoate from 3-methyl-2-oxobutanoate: step 1/2.</text>
</comment>
<dbReference type="Gene3D" id="3.20.20.60">
    <property type="entry name" value="Phosphoenolpyruvate-binding domains"/>
    <property type="match status" value="1"/>
</dbReference>
<feature type="binding site" evidence="6">
    <location>
        <position position="45"/>
    </location>
    <ligand>
        <name>Mg(2+)</name>
        <dbReference type="ChEBI" id="CHEBI:18420"/>
    </ligand>
</feature>
<feature type="active site" description="Proton acceptor" evidence="6">
    <location>
        <position position="181"/>
    </location>
</feature>
<organism evidence="7 8">
    <name type="scientific">Aeromonas bivalvium</name>
    <dbReference type="NCBI Taxonomy" id="440079"/>
    <lineage>
        <taxon>Bacteria</taxon>
        <taxon>Pseudomonadati</taxon>
        <taxon>Pseudomonadota</taxon>
        <taxon>Gammaproteobacteria</taxon>
        <taxon>Aeromonadales</taxon>
        <taxon>Aeromonadaceae</taxon>
        <taxon>Aeromonas</taxon>
    </lineage>
</organism>
<dbReference type="InterPro" id="IPR040442">
    <property type="entry name" value="Pyrv_kinase-like_dom_sf"/>
</dbReference>
<evidence type="ECO:0000256" key="1">
    <source>
        <dbReference type="ARBA" id="ARBA00008676"/>
    </source>
</evidence>
<comment type="subcellular location">
    <subcellularLocation>
        <location evidence="6">Cytoplasm</location>
    </subcellularLocation>
</comment>
<dbReference type="NCBIfam" id="TIGR00222">
    <property type="entry name" value="panB"/>
    <property type="match status" value="1"/>
</dbReference>
<feature type="binding site" evidence="6">
    <location>
        <position position="112"/>
    </location>
    <ligand>
        <name>3-methyl-2-oxobutanoate</name>
        <dbReference type="ChEBI" id="CHEBI:11851"/>
    </ligand>
</feature>
<dbReference type="PIRSF" id="PIRSF000388">
    <property type="entry name" value="Pantoate_hydroxy_MeTrfase"/>
    <property type="match status" value="1"/>
</dbReference>
<dbReference type="InterPro" id="IPR015813">
    <property type="entry name" value="Pyrv/PenolPyrv_kinase-like_dom"/>
</dbReference>
<keyword evidence="8" id="KW-1185">Reference proteome</keyword>
<evidence type="ECO:0000313" key="7">
    <source>
        <dbReference type="EMBL" id="MFM4894963.1"/>
    </source>
</evidence>
<proteinExistence type="inferred from homology"/>
<keyword evidence="4 6" id="KW-0808">Transferase</keyword>
<dbReference type="Proteomes" id="UP001630969">
    <property type="component" value="Unassembled WGS sequence"/>
</dbReference>
<dbReference type="PANTHER" id="PTHR20881:SF0">
    <property type="entry name" value="3-METHYL-2-OXOBUTANOATE HYDROXYMETHYLTRANSFERASE"/>
    <property type="match status" value="1"/>
</dbReference>
<dbReference type="InterPro" id="IPR003700">
    <property type="entry name" value="Pantoate_hydroxy_MeTrfase"/>
</dbReference>
<reference evidence="7 8" key="1">
    <citation type="submission" date="2024-09" db="EMBL/GenBank/DDBJ databases">
        <title>Aeromonas strains Genome sequencing and assembly.</title>
        <authorList>
            <person name="Hu X."/>
            <person name="Tang B."/>
        </authorList>
    </citation>
    <scope>NUCLEOTIDE SEQUENCE [LARGE SCALE GENOMIC DNA]</scope>
    <source>
        <strain evidence="7 8">NB23SCDHY001</strain>
    </source>
</reference>
<keyword evidence="6" id="KW-0963">Cytoplasm</keyword>
<keyword evidence="6" id="KW-0460">Magnesium</keyword>
<comment type="cofactor">
    <cofactor evidence="6">
        <name>Mg(2+)</name>
        <dbReference type="ChEBI" id="CHEBI:18420"/>
    </cofactor>
    <text evidence="6">Binds 1 Mg(2+) ion per subunit.</text>
</comment>
<feature type="binding site" evidence="6">
    <location>
        <position position="114"/>
    </location>
    <ligand>
        <name>Mg(2+)</name>
        <dbReference type="ChEBI" id="CHEBI:18420"/>
    </ligand>
</feature>
<evidence type="ECO:0000256" key="4">
    <source>
        <dbReference type="ARBA" id="ARBA00022679"/>
    </source>
</evidence>
<comment type="caution">
    <text evidence="7">The sequence shown here is derived from an EMBL/GenBank/DDBJ whole genome shotgun (WGS) entry which is preliminary data.</text>
</comment>
<keyword evidence="3 6" id="KW-0566">Pantothenate biosynthesis</keyword>
<dbReference type="Pfam" id="PF02548">
    <property type="entry name" value="Pantoate_transf"/>
    <property type="match status" value="1"/>
</dbReference>
<accession>A0ABW9GXI7</accession>
<comment type="subunit">
    <text evidence="2 6">Homodecamer; pentamer of dimers.</text>
</comment>
<evidence type="ECO:0000256" key="2">
    <source>
        <dbReference type="ARBA" id="ARBA00011424"/>
    </source>
</evidence>
<dbReference type="GO" id="GO:0003864">
    <property type="term" value="F:3-methyl-2-oxobutanoate hydroxymethyltransferase activity"/>
    <property type="evidence" value="ECO:0007669"/>
    <property type="project" value="UniProtKB-EC"/>
</dbReference>
<dbReference type="CDD" id="cd06557">
    <property type="entry name" value="KPHMT-like"/>
    <property type="match status" value="1"/>
</dbReference>
<feature type="binding site" evidence="6">
    <location>
        <begin position="45"/>
        <end position="46"/>
    </location>
    <ligand>
        <name>3-methyl-2-oxobutanoate</name>
        <dbReference type="ChEBI" id="CHEBI:11851"/>
    </ligand>
</feature>
<name>A0ABW9GXI7_9GAMM</name>
<dbReference type="PANTHER" id="PTHR20881">
    <property type="entry name" value="3-METHYL-2-OXOBUTANOATE HYDROXYMETHYLTRANSFERASE"/>
    <property type="match status" value="1"/>
</dbReference>